<evidence type="ECO:0000256" key="1">
    <source>
        <dbReference type="ARBA" id="ARBA00004651"/>
    </source>
</evidence>
<dbReference type="CDD" id="cd06173">
    <property type="entry name" value="MFS_MefA_like"/>
    <property type="match status" value="1"/>
</dbReference>
<dbReference type="PANTHER" id="PTHR23513">
    <property type="entry name" value="INTEGRAL MEMBRANE EFFLUX PROTEIN-RELATED"/>
    <property type="match status" value="1"/>
</dbReference>
<feature type="transmembrane region" description="Helical" evidence="7">
    <location>
        <begin position="208"/>
        <end position="236"/>
    </location>
</feature>
<dbReference type="Gene3D" id="1.20.1250.20">
    <property type="entry name" value="MFS general substrate transporter like domains"/>
    <property type="match status" value="1"/>
</dbReference>
<organism evidence="9 10">
    <name type="scientific">Intestinicryptomonas porci</name>
    <dbReference type="NCBI Taxonomy" id="2926320"/>
    <lineage>
        <taxon>Bacteria</taxon>
        <taxon>Pseudomonadati</taxon>
        <taxon>Verrucomicrobiota</taxon>
        <taxon>Opitutia</taxon>
        <taxon>Opitutales</taxon>
        <taxon>Intestinicryptomonaceae</taxon>
        <taxon>Intestinicryptomonas</taxon>
    </lineage>
</organism>
<reference evidence="9 10" key="1">
    <citation type="submission" date="2022-03" db="EMBL/GenBank/DDBJ databases">
        <title>Novel taxa within the pig intestine.</title>
        <authorList>
            <person name="Wylensek D."/>
            <person name="Bishof K."/>
            <person name="Afrizal A."/>
            <person name="Clavel T."/>
        </authorList>
    </citation>
    <scope>NUCLEOTIDE SEQUENCE [LARGE SCALE GENOMIC DNA]</scope>
    <source>
        <strain evidence="9 10">CLA-KB-P66</strain>
    </source>
</reference>
<feature type="transmembrane region" description="Helical" evidence="7">
    <location>
        <begin position="419"/>
        <end position="440"/>
    </location>
</feature>
<dbReference type="InterPro" id="IPR036259">
    <property type="entry name" value="MFS_trans_sf"/>
</dbReference>
<feature type="domain" description="Major facilitator superfamily (MFS) profile" evidence="8">
    <location>
        <begin position="56"/>
        <end position="445"/>
    </location>
</feature>
<dbReference type="InterPro" id="IPR010290">
    <property type="entry name" value="TM_effector"/>
</dbReference>
<feature type="transmembrane region" description="Helical" evidence="7">
    <location>
        <begin position="94"/>
        <end position="116"/>
    </location>
</feature>
<evidence type="ECO:0000313" key="10">
    <source>
        <dbReference type="Proteomes" id="UP001275932"/>
    </source>
</evidence>
<feature type="transmembrane region" description="Helical" evidence="7">
    <location>
        <begin position="303"/>
        <end position="323"/>
    </location>
</feature>
<dbReference type="InterPro" id="IPR020846">
    <property type="entry name" value="MFS_dom"/>
</dbReference>
<feature type="transmembrane region" description="Helical" evidence="7">
    <location>
        <begin position="270"/>
        <end position="291"/>
    </location>
</feature>
<keyword evidence="3" id="KW-1003">Cell membrane</keyword>
<protein>
    <submittedName>
        <fullName evidence="9">MFS transporter</fullName>
    </submittedName>
</protein>
<keyword evidence="2" id="KW-0813">Transport</keyword>
<feature type="transmembrane region" description="Helical" evidence="7">
    <location>
        <begin position="57"/>
        <end position="82"/>
    </location>
</feature>
<keyword evidence="10" id="KW-1185">Reference proteome</keyword>
<evidence type="ECO:0000256" key="3">
    <source>
        <dbReference type="ARBA" id="ARBA00022475"/>
    </source>
</evidence>
<keyword evidence="5 7" id="KW-1133">Transmembrane helix</keyword>
<proteinExistence type="predicted"/>
<evidence type="ECO:0000256" key="7">
    <source>
        <dbReference type="SAM" id="Phobius"/>
    </source>
</evidence>
<evidence type="ECO:0000259" key="8">
    <source>
        <dbReference type="PROSITE" id="PS50850"/>
    </source>
</evidence>
<dbReference type="Proteomes" id="UP001275932">
    <property type="component" value="Unassembled WGS sequence"/>
</dbReference>
<feature type="transmembrane region" description="Helical" evidence="7">
    <location>
        <begin position="137"/>
        <end position="163"/>
    </location>
</feature>
<feature type="transmembrane region" description="Helical" evidence="7">
    <location>
        <begin position="330"/>
        <end position="350"/>
    </location>
</feature>
<accession>A0ABU4WES0</accession>
<dbReference type="PANTHER" id="PTHR23513:SF11">
    <property type="entry name" value="STAPHYLOFERRIN A TRANSPORTER"/>
    <property type="match status" value="1"/>
</dbReference>
<dbReference type="Pfam" id="PF05977">
    <property type="entry name" value="MFS_3"/>
    <property type="match status" value="1"/>
</dbReference>
<comment type="caution">
    <text evidence="9">The sequence shown here is derived from an EMBL/GenBank/DDBJ whole genome shotgun (WGS) entry which is preliminary data.</text>
</comment>
<sequence length="472" mass="51127">MAENGGGTYFKKCTSGEVLPSPTPASAFDRERSPRELIPDNFGVFPEIVKSLRSKYFFIYFVGQLFSLSGFWIQQIAMSWLVLRLSPKGDLVSFSTVVFLAQIPTLFLTPFSGLVCDMFDRRKILICTQTLVMLQTFALAFLTLSGAITIPIIMSLSLFFGIVCAFDAPARQSFYSRLVPAENLGNAIALNSIAINATRLIGPPIGGFLIGAFGEGICFLVNAMAFVAVLIALFLIKTKPLNLEKTGKNPLGQIAGGFVYMWKSIPLRSIVILLAAFSFFGVPFIMVFPAFVKDVLLKDSSILGVLMSCVGVGAIGCAVYLAARKSVLGLGKVVMLSCILFGAAEIIMAFSRELWLVGLLCVPLGFGMIAVGASSNTLLQTIVDEDKRGRIMSIFTMCLFGIPPAGSLVYGWLGKYVGLEGVMVAGGVICVLTGLVFMKMRPIIRKHTRRIYVEKGIISEIAVGLRSTNTRI</sequence>
<name>A0ABU4WES0_9BACT</name>
<dbReference type="PROSITE" id="PS50850">
    <property type="entry name" value="MFS"/>
    <property type="match status" value="1"/>
</dbReference>
<evidence type="ECO:0000256" key="4">
    <source>
        <dbReference type="ARBA" id="ARBA00022692"/>
    </source>
</evidence>
<evidence type="ECO:0000313" key="9">
    <source>
        <dbReference type="EMBL" id="MDX8415056.1"/>
    </source>
</evidence>
<evidence type="ECO:0000256" key="5">
    <source>
        <dbReference type="ARBA" id="ARBA00022989"/>
    </source>
</evidence>
<gene>
    <name evidence="9" type="ORF">MOX91_02530</name>
</gene>
<comment type="subcellular location">
    <subcellularLocation>
        <location evidence="1">Cell membrane</location>
        <topology evidence="1">Multi-pass membrane protein</topology>
    </subcellularLocation>
</comment>
<evidence type="ECO:0000256" key="6">
    <source>
        <dbReference type="ARBA" id="ARBA00023136"/>
    </source>
</evidence>
<feature type="transmembrane region" description="Helical" evidence="7">
    <location>
        <begin position="356"/>
        <end position="379"/>
    </location>
</feature>
<dbReference type="RefSeq" id="WP_370396501.1">
    <property type="nucleotide sequence ID" value="NZ_JALBUT010000002.1"/>
</dbReference>
<evidence type="ECO:0000256" key="2">
    <source>
        <dbReference type="ARBA" id="ARBA00022448"/>
    </source>
</evidence>
<keyword evidence="4 7" id="KW-0812">Transmembrane</keyword>
<dbReference type="SUPFAM" id="SSF103473">
    <property type="entry name" value="MFS general substrate transporter"/>
    <property type="match status" value="1"/>
</dbReference>
<dbReference type="EMBL" id="JALBUT010000002">
    <property type="protein sequence ID" value="MDX8415056.1"/>
    <property type="molecule type" value="Genomic_DNA"/>
</dbReference>
<keyword evidence="6 7" id="KW-0472">Membrane</keyword>
<feature type="transmembrane region" description="Helical" evidence="7">
    <location>
        <begin position="391"/>
        <end position="413"/>
    </location>
</feature>